<evidence type="ECO:0000313" key="2">
    <source>
        <dbReference type="Proteomes" id="UP001159363"/>
    </source>
</evidence>
<dbReference type="EMBL" id="JARBHB010000005">
    <property type="protein sequence ID" value="KAJ8883442.1"/>
    <property type="molecule type" value="Genomic_DNA"/>
</dbReference>
<protein>
    <submittedName>
        <fullName evidence="1">Uncharacterized protein</fullName>
    </submittedName>
</protein>
<dbReference type="Proteomes" id="UP001159363">
    <property type="component" value="Chromosome 4"/>
</dbReference>
<organism evidence="1 2">
    <name type="scientific">Dryococelus australis</name>
    <dbReference type="NCBI Taxonomy" id="614101"/>
    <lineage>
        <taxon>Eukaryota</taxon>
        <taxon>Metazoa</taxon>
        <taxon>Ecdysozoa</taxon>
        <taxon>Arthropoda</taxon>
        <taxon>Hexapoda</taxon>
        <taxon>Insecta</taxon>
        <taxon>Pterygota</taxon>
        <taxon>Neoptera</taxon>
        <taxon>Polyneoptera</taxon>
        <taxon>Phasmatodea</taxon>
        <taxon>Verophasmatodea</taxon>
        <taxon>Anareolatae</taxon>
        <taxon>Phasmatidae</taxon>
        <taxon>Eurycanthinae</taxon>
        <taxon>Dryococelus</taxon>
    </lineage>
</organism>
<keyword evidence="2" id="KW-1185">Reference proteome</keyword>
<sequence>MSIQSGKLQRNLIYISLHCRDICRNLRKGTFAKIENRKHRTLLALVTSGRVVFSRQNKNHSSSSQIMFGLTTNEVRKLTFECGVSFGVYVPDSWKSTNCAGPDLFTVFMRHNPELSIR</sequence>
<gene>
    <name evidence="1" type="ORF">PR048_015285</name>
</gene>
<reference evidence="1 2" key="1">
    <citation type="submission" date="2023-02" db="EMBL/GenBank/DDBJ databases">
        <title>LHISI_Scaffold_Assembly.</title>
        <authorList>
            <person name="Stuart O.P."/>
            <person name="Cleave R."/>
            <person name="Magrath M.J.L."/>
            <person name="Mikheyev A.S."/>
        </authorList>
    </citation>
    <scope>NUCLEOTIDE SEQUENCE [LARGE SCALE GENOMIC DNA]</scope>
    <source>
        <strain evidence="1">Daus_M_001</strain>
        <tissue evidence="1">Leg muscle</tissue>
    </source>
</reference>
<comment type="caution">
    <text evidence="1">The sequence shown here is derived from an EMBL/GenBank/DDBJ whole genome shotgun (WGS) entry which is preliminary data.</text>
</comment>
<accession>A0ABQ9HGI9</accession>
<name>A0ABQ9HGI9_9NEOP</name>
<proteinExistence type="predicted"/>
<evidence type="ECO:0000313" key="1">
    <source>
        <dbReference type="EMBL" id="KAJ8883442.1"/>
    </source>
</evidence>